<keyword evidence="2" id="KW-1185">Reference proteome</keyword>
<dbReference type="InterPro" id="IPR019613">
    <property type="entry name" value="DUF4198"/>
</dbReference>
<name>A0A967APT4_9FLAO</name>
<dbReference type="AlphaFoldDB" id="A0A967APT4"/>
<comment type="caution">
    <text evidence="1">The sequence shown here is derived from an EMBL/GenBank/DDBJ whole genome shotgun (WGS) entry which is preliminary data.</text>
</comment>
<sequence>MKKTLRNLLLFALLVLCNSHELFLRSESHFLKSNSAYELFLVNGTFDQSENAITTDRIVFPKILGPNFEMVPTTDAFSYRDDKTYLTMVTGEAGTYVAGISTLPRVLEMTSVAFNDYLDHEGLDRTIALRKEQGETGMSAKERYSKHVKALLQVDDRRSDHFKTRLGYPIEFVPLENPFDKKVGEPISFLLLRDGKPLADQTVHYSTSVPGEDAHEGEKSVKTDADGVCTIIPDQAGPWYVATIHMLKSGEAEVDYESNWATLTFAVR</sequence>
<evidence type="ECO:0000313" key="1">
    <source>
        <dbReference type="EMBL" id="NHF57787.1"/>
    </source>
</evidence>
<dbReference type="Pfam" id="PF10670">
    <property type="entry name" value="DUF4198"/>
    <property type="match status" value="1"/>
</dbReference>
<reference evidence="1" key="1">
    <citation type="submission" date="2019-07" db="EMBL/GenBank/DDBJ databases">
        <authorList>
            <person name="De-Chao Zhang Q."/>
        </authorList>
    </citation>
    <scope>NUCLEOTIDE SEQUENCE</scope>
    <source>
        <strain evidence="1">TP-CH-4</strain>
    </source>
</reference>
<proteinExistence type="predicted"/>
<dbReference type="RefSeq" id="WP_152572321.1">
    <property type="nucleotide sequence ID" value="NZ_VIKU02000001.1"/>
</dbReference>
<gene>
    <name evidence="1" type="ORF">FK220_000440</name>
</gene>
<dbReference type="Proteomes" id="UP000707206">
    <property type="component" value="Unassembled WGS sequence"/>
</dbReference>
<accession>A0A967APT4</accession>
<reference evidence="1" key="2">
    <citation type="submission" date="2020-03" db="EMBL/GenBank/DDBJ databases">
        <title>Flavobacteriaceae bacterium strain TP-CH-4, a member of the family Flavobacteriaceae isolated from a deep-sea seamount.</title>
        <authorList>
            <person name="Zhang D.-C."/>
        </authorList>
    </citation>
    <scope>NUCLEOTIDE SEQUENCE</scope>
    <source>
        <strain evidence="1">TP-CH-4</strain>
    </source>
</reference>
<evidence type="ECO:0000313" key="2">
    <source>
        <dbReference type="Proteomes" id="UP000707206"/>
    </source>
</evidence>
<protein>
    <submittedName>
        <fullName evidence="1">DUF4198 domain-containing protein</fullName>
    </submittedName>
</protein>
<dbReference type="EMBL" id="VIKU02000001">
    <property type="protein sequence ID" value="NHF57787.1"/>
    <property type="molecule type" value="Genomic_DNA"/>
</dbReference>
<organism evidence="1 2">
    <name type="scientific">Pelagihabitans pacificus</name>
    <dbReference type="NCBI Taxonomy" id="2696054"/>
    <lineage>
        <taxon>Bacteria</taxon>
        <taxon>Pseudomonadati</taxon>
        <taxon>Bacteroidota</taxon>
        <taxon>Flavobacteriia</taxon>
        <taxon>Flavobacteriales</taxon>
        <taxon>Flavobacteriaceae</taxon>
        <taxon>Pelagihabitans</taxon>
    </lineage>
</organism>